<reference evidence="2 4" key="1">
    <citation type="submission" date="2024-04" db="EMBL/GenBank/DDBJ databases">
        <title>Tritrichomonas musculus Genome.</title>
        <authorList>
            <person name="Alves-Ferreira E."/>
            <person name="Grigg M."/>
            <person name="Lorenzi H."/>
            <person name="Galac M."/>
        </authorList>
    </citation>
    <scope>NUCLEOTIDE SEQUENCE [LARGE SCALE GENOMIC DNA]</scope>
    <source>
        <strain evidence="2 4">EAF2021</strain>
    </source>
</reference>
<protein>
    <submittedName>
        <fullName evidence="2">Uncharacterized protein</fullName>
    </submittedName>
</protein>
<evidence type="ECO:0000313" key="2">
    <source>
        <dbReference type="EMBL" id="KAK8834925.1"/>
    </source>
</evidence>
<comment type="caution">
    <text evidence="2">The sequence shown here is derived from an EMBL/GenBank/DDBJ whole genome shotgun (WGS) entry which is preliminary data.</text>
</comment>
<keyword evidence="1" id="KW-1133">Transmembrane helix</keyword>
<name>A0ABR2GLX2_9EUKA</name>
<dbReference type="Proteomes" id="UP001470230">
    <property type="component" value="Unassembled WGS sequence"/>
</dbReference>
<keyword evidence="1" id="KW-0472">Membrane</keyword>
<sequence length="157" mass="17530">MIGIILYGIIILTYALPWVKVTEEWYAPGQLVIPYFKYFLTQANILKQTSDSPPSIGDVFVYEKSLRYLSSPPEEGGPHNQITFELMAYAMLAVAVILLIPLKLTRVIGYLLSLASSGAFLLAMLFLEGKTIENLSFGLYSNLACSLIFLIATFFIF</sequence>
<keyword evidence="4" id="KW-1185">Reference proteome</keyword>
<evidence type="ECO:0000313" key="4">
    <source>
        <dbReference type="Proteomes" id="UP001470230"/>
    </source>
</evidence>
<accession>A0ABR2GLX2</accession>
<feature type="transmembrane region" description="Helical" evidence="1">
    <location>
        <begin position="82"/>
        <end position="100"/>
    </location>
</feature>
<dbReference type="EMBL" id="JAPFFF010000271">
    <property type="protein sequence ID" value="KAK8834925.1"/>
    <property type="molecule type" value="Genomic_DNA"/>
</dbReference>
<proteinExistence type="predicted"/>
<evidence type="ECO:0000256" key="1">
    <source>
        <dbReference type="SAM" id="Phobius"/>
    </source>
</evidence>
<organism evidence="2 4">
    <name type="scientific">Tritrichomonas musculus</name>
    <dbReference type="NCBI Taxonomy" id="1915356"/>
    <lineage>
        <taxon>Eukaryota</taxon>
        <taxon>Metamonada</taxon>
        <taxon>Parabasalia</taxon>
        <taxon>Tritrichomonadida</taxon>
        <taxon>Tritrichomonadidae</taxon>
        <taxon>Tritrichomonas</taxon>
    </lineage>
</organism>
<feature type="transmembrane region" description="Helical" evidence="1">
    <location>
        <begin position="139"/>
        <end position="156"/>
    </location>
</feature>
<dbReference type="EMBL" id="JAPFFF010000017">
    <property type="protein sequence ID" value="KAK8863736.1"/>
    <property type="molecule type" value="Genomic_DNA"/>
</dbReference>
<gene>
    <name evidence="3" type="ORF">M9Y10_011426</name>
    <name evidence="2" type="ORF">M9Y10_020960</name>
</gene>
<keyword evidence="1" id="KW-0812">Transmembrane</keyword>
<evidence type="ECO:0000313" key="3">
    <source>
        <dbReference type="EMBL" id="KAK8863736.1"/>
    </source>
</evidence>
<feature type="transmembrane region" description="Helical" evidence="1">
    <location>
        <begin position="107"/>
        <end position="127"/>
    </location>
</feature>